<dbReference type="EMBL" id="GL984092">
    <property type="protein sequence ID" value="EGR29913.1"/>
    <property type="molecule type" value="Genomic_DNA"/>
</dbReference>
<dbReference type="InParanoid" id="G0QXY8"/>
<dbReference type="eggNOG" id="KOG0123">
    <property type="taxonomic scope" value="Eukaryota"/>
</dbReference>
<gene>
    <name evidence="4" type="ORF">IMG5_146040</name>
</gene>
<keyword evidence="4" id="KW-0396">Initiation factor</keyword>
<dbReference type="OrthoDB" id="272703at2759"/>
<dbReference type="CDD" id="cd00590">
    <property type="entry name" value="RRM_SF"/>
    <property type="match status" value="2"/>
</dbReference>
<dbReference type="GO" id="GO:0003743">
    <property type="term" value="F:translation initiation factor activity"/>
    <property type="evidence" value="ECO:0007669"/>
    <property type="project" value="UniProtKB-KW"/>
</dbReference>
<evidence type="ECO:0000256" key="2">
    <source>
        <dbReference type="PROSITE-ProRule" id="PRU00176"/>
    </source>
</evidence>
<dbReference type="AlphaFoldDB" id="G0QXY8"/>
<dbReference type="PANTHER" id="PTHR48025">
    <property type="entry name" value="OS02G0815200 PROTEIN"/>
    <property type="match status" value="1"/>
</dbReference>
<evidence type="ECO:0000256" key="1">
    <source>
        <dbReference type="ARBA" id="ARBA00022884"/>
    </source>
</evidence>
<dbReference type="Gene3D" id="3.30.70.330">
    <property type="match status" value="2"/>
</dbReference>
<dbReference type="SMART" id="SM00360">
    <property type="entry name" value="RRM"/>
    <property type="match status" value="3"/>
</dbReference>
<dbReference type="STRING" id="857967.G0QXY8"/>
<dbReference type="GO" id="GO:0005634">
    <property type="term" value="C:nucleus"/>
    <property type="evidence" value="ECO:0007669"/>
    <property type="project" value="TreeGrafter"/>
</dbReference>
<name>G0QXY8_ICHMU</name>
<dbReference type="Pfam" id="PF00076">
    <property type="entry name" value="RRM_1"/>
    <property type="match status" value="2"/>
</dbReference>
<dbReference type="PROSITE" id="PS50102">
    <property type="entry name" value="RRM"/>
    <property type="match status" value="2"/>
</dbReference>
<dbReference type="InterPro" id="IPR000504">
    <property type="entry name" value="RRM_dom"/>
</dbReference>
<keyword evidence="5" id="KW-1185">Reference proteome</keyword>
<organism evidence="4 5">
    <name type="scientific">Ichthyophthirius multifiliis</name>
    <name type="common">White spot disease agent</name>
    <name type="synonym">Ich</name>
    <dbReference type="NCBI Taxonomy" id="5932"/>
    <lineage>
        <taxon>Eukaryota</taxon>
        <taxon>Sar</taxon>
        <taxon>Alveolata</taxon>
        <taxon>Ciliophora</taxon>
        <taxon>Intramacronucleata</taxon>
        <taxon>Oligohymenophorea</taxon>
        <taxon>Hymenostomatida</taxon>
        <taxon>Ophryoglenina</taxon>
        <taxon>Ichthyophthirius</taxon>
    </lineage>
</organism>
<accession>G0QXY8</accession>
<reference evidence="4 5" key="1">
    <citation type="submission" date="2011-07" db="EMBL/GenBank/DDBJ databases">
        <authorList>
            <person name="Coyne R."/>
            <person name="Brami D."/>
            <person name="Johnson J."/>
            <person name="Hostetler J."/>
            <person name="Hannick L."/>
            <person name="Clark T."/>
            <person name="Cassidy-Hanley D."/>
            <person name="Inman J."/>
        </authorList>
    </citation>
    <scope>NUCLEOTIDE SEQUENCE [LARGE SCALE GENOMIC DNA]</scope>
    <source>
        <strain evidence="4 5">G5</strain>
    </source>
</reference>
<feature type="domain" description="RRM" evidence="3">
    <location>
        <begin position="111"/>
        <end position="183"/>
    </location>
</feature>
<dbReference type="OMA" id="HACHEKP"/>
<keyword evidence="4" id="KW-0648">Protein biosynthesis</keyword>
<dbReference type="GeneID" id="14906026"/>
<keyword evidence="1 2" id="KW-0694">RNA-binding</keyword>
<dbReference type="RefSeq" id="XP_004031149.1">
    <property type="nucleotide sequence ID" value="XM_004031101.1"/>
</dbReference>
<feature type="non-terminal residue" evidence="4">
    <location>
        <position position="1"/>
    </location>
</feature>
<feature type="domain" description="RRM" evidence="3">
    <location>
        <begin position="20"/>
        <end position="101"/>
    </location>
</feature>
<evidence type="ECO:0000313" key="4">
    <source>
        <dbReference type="EMBL" id="EGR29913.1"/>
    </source>
</evidence>
<dbReference type="Proteomes" id="UP000008983">
    <property type="component" value="Unassembled WGS sequence"/>
</dbReference>
<evidence type="ECO:0000259" key="3">
    <source>
        <dbReference type="PROSITE" id="PS50102"/>
    </source>
</evidence>
<dbReference type="GO" id="GO:0003729">
    <property type="term" value="F:mRNA binding"/>
    <property type="evidence" value="ECO:0007669"/>
    <property type="project" value="TreeGrafter"/>
</dbReference>
<dbReference type="SUPFAM" id="SSF54928">
    <property type="entry name" value="RNA-binding domain, RBD"/>
    <property type="match status" value="1"/>
</dbReference>
<protein>
    <submittedName>
        <fullName evidence="4">Poly binding protein 6 pab6 RNA binding translation initiation factor, putative</fullName>
    </submittedName>
</protein>
<sequence length="519" mass="59913">QLASFNPLINFATGTVSQIHGVRIKNLAQSVTDEVLLKIFLSQNLMSNITSFKVDRHKNTKESFGTAFAFFKDQDSAVDARRKLIGQKIHNQEINVIMIMKPEELKLMNECNIYLKQLPHSMALSGLNQAFEQLGLVTSCKIVVKDGLTFGYVQFKNSSDAQRACSEGVKHQDQTLMPTFLKREKQQQPEFGKMSNNVILQFRYPLLAYSSEQYVTFLKQSVAIYTQSHITSVFVWGGLGKDKESEEEQGNNCFQHAQCFREKKCVTEKGDINQCCYEIHFVQKKAGCSYLHKAQSRAFCCFLNANDANNFMSNFFQDKEKNVSSLPEILQDVEYVIPHNRAAKQEIKQKLLKHFKQSNYIYLKNLKSDVSEQTLREIIEKEVGTQVQSIRLSRPSQEDYMNENKQTSQYATLILKDGPTVQKFLEDFKKNQDLRSKFSTIYNGDYKYMSKLLPKYEHKIKLKESFENKKTKIANHSHLNSCNFNKDTKVNSYLLQVLLLVNLLCNQWVIIICPDFLLK</sequence>
<dbReference type="InterPro" id="IPR050502">
    <property type="entry name" value="Euk_RNA-bind_prot"/>
</dbReference>
<evidence type="ECO:0000313" key="5">
    <source>
        <dbReference type="Proteomes" id="UP000008983"/>
    </source>
</evidence>
<dbReference type="PANTHER" id="PTHR48025:SF1">
    <property type="entry name" value="RRM DOMAIN-CONTAINING PROTEIN"/>
    <property type="match status" value="1"/>
</dbReference>
<proteinExistence type="predicted"/>
<dbReference type="InterPro" id="IPR035979">
    <property type="entry name" value="RBD_domain_sf"/>
</dbReference>
<dbReference type="InterPro" id="IPR012677">
    <property type="entry name" value="Nucleotide-bd_a/b_plait_sf"/>
</dbReference>